<dbReference type="PROSITE" id="PS50181">
    <property type="entry name" value="FBOX"/>
    <property type="match status" value="1"/>
</dbReference>
<organism evidence="3 4">
    <name type="scientific">Psilocybe cf. subviscida</name>
    <dbReference type="NCBI Taxonomy" id="2480587"/>
    <lineage>
        <taxon>Eukaryota</taxon>
        <taxon>Fungi</taxon>
        <taxon>Dikarya</taxon>
        <taxon>Basidiomycota</taxon>
        <taxon>Agaricomycotina</taxon>
        <taxon>Agaricomycetes</taxon>
        <taxon>Agaricomycetidae</taxon>
        <taxon>Agaricales</taxon>
        <taxon>Agaricineae</taxon>
        <taxon>Strophariaceae</taxon>
        <taxon>Psilocybe</taxon>
    </lineage>
</organism>
<dbReference type="InterPro" id="IPR009976">
    <property type="entry name" value="Sec10-like"/>
</dbReference>
<feature type="region of interest" description="Disordered" evidence="1">
    <location>
        <begin position="514"/>
        <end position="587"/>
    </location>
</feature>
<feature type="compositionally biased region" description="Polar residues" evidence="1">
    <location>
        <begin position="518"/>
        <end position="532"/>
    </location>
</feature>
<dbReference type="PANTHER" id="PTHR12100:SF1">
    <property type="entry name" value="RECYCLIN-1"/>
    <property type="match status" value="1"/>
</dbReference>
<protein>
    <recommendedName>
        <fullName evidence="2">F-box domain-containing protein</fullName>
    </recommendedName>
</protein>
<evidence type="ECO:0000259" key="2">
    <source>
        <dbReference type="PROSITE" id="PS50181"/>
    </source>
</evidence>
<sequence length="921" mass="102371">MDKFATLEPTKLYSSAASTGARFLSLATGPKPTEIPLPLVGRLPSDLHLLVLSYLPVPDFPAYARCSRATSKLVRDDKLWEARWKALGLEKDPSLKKAIDILERKSRDQVAAEPPIIPVDDEFGDFATADAFSSPAPEEMGDFVGAFGVPAALKETNKTKYVHVHSLLKPLLPILLSPPHLVLSELSEKVTPSLSEAAKTLRLLSRFLSHTVQPVQQWPSLFLSLRTAMDRFDSSLLTAFDVADGKGDEAGMREAAESSWEVWDPSSGDWEMGKVWAEKREIFYQQGRWEALDNFTTEGQLDFVPMDAFMEVVLAAIAEHGARAVRVFPPASQVLILFSERLANEVIGEYITTLLAHAREISNDTYLKSAAASFREAWKMVDAIMDATAQRSDADIPRNKAEDVVYQMFEVNMDEYLDEEVESVKLAFDVVCKGWEREQATAATAHADGTRQFLSSQNPAMVKRNVLASFTNLLLLPVTIVPRTVGAVGGVLMTGGTAAVQGIAMLNPQRWGAGGASTNGREGYSKNLNKNGTLLDVDEDGEGSLAQGDIDTFEPHTKTDTDPQSSVLTSQENNHVPSKSSTNATPGSTQLDLLLSLDIALELIHADRECLKRVETFAGYPGHYGHRVRDTIEELFILMLQALGDRHVYKGFAEATERMRNYKPSEHSDTANVAPLVQFFELVHIGDTIQSIMQVYFDKELAPHIDKTDFLNAVMREKKRFENLLDDSVANGLNAGTEVLMHQVEHIILTLTQPREYYPPDDAPLELGPTKGCQEAIRCLENHCKLLKGSTSKEVLEVFYQEVGLRLIGILQKHIKRQIISLSGGFQVIADLNAYNAFISSLKIPAISQDFSHLRMLGHVYVVEDAKDLAQIVKDVTRYGGAYRPEDVYEFIQRRSDWKKIEKTVDKTMYNLSFKEDCIVC</sequence>
<comment type="caution">
    <text evidence="3">The sequence shown here is derived from an EMBL/GenBank/DDBJ whole genome shotgun (WGS) entry which is preliminary data.</text>
</comment>
<dbReference type="InterPro" id="IPR036047">
    <property type="entry name" value="F-box-like_dom_sf"/>
</dbReference>
<dbReference type="OrthoDB" id="5554140at2759"/>
<dbReference type="EMBL" id="JAACJJ010000015">
    <property type="protein sequence ID" value="KAF5325552.1"/>
    <property type="molecule type" value="Genomic_DNA"/>
</dbReference>
<proteinExistence type="predicted"/>
<feature type="compositionally biased region" description="Polar residues" evidence="1">
    <location>
        <begin position="562"/>
        <end position="587"/>
    </location>
</feature>
<accession>A0A8H5BNS7</accession>
<dbReference type="GO" id="GO:0006893">
    <property type="term" value="P:Golgi to plasma membrane transport"/>
    <property type="evidence" value="ECO:0007669"/>
    <property type="project" value="TreeGrafter"/>
</dbReference>
<reference evidence="3 4" key="1">
    <citation type="journal article" date="2020" name="ISME J.">
        <title>Uncovering the hidden diversity of litter-decomposition mechanisms in mushroom-forming fungi.</title>
        <authorList>
            <person name="Floudas D."/>
            <person name="Bentzer J."/>
            <person name="Ahren D."/>
            <person name="Johansson T."/>
            <person name="Persson P."/>
            <person name="Tunlid A."/>
        </authorList>
    </citation>
    <scope>NUCLEOTIDE SEQUENCE [LARGE SCALE GENOMIC DNA]</scope>
    <source>
        <strain evidence="3 4">CBS 101986</strain>
    </source>
</reference>
<dbReference type="AlphaFoldDB" id="A0A8H5BNS7"/>
<feature type="domain" description="F-box" evidence="2">
    <location>
        <begin position="37"/>
        <end position="83"/>
    </location>
</feature>
<dbReference type="Pfam" id="PF07393">
    <property type="entry name" value="Sec10_HB"/>
    <property type="match status" value="1"/>
</dbReference>
<dbReference type="PANTHER" id="PTHR12100">
    <property type="entry name" value="SEC10"/>
    <property type="match status" value="1"/>
</dbReference>
<evidence type="ECO:0000256" key="1">
    <source>
        <dbReference type="SAM" id="MobiDB-lite"/>
    </source>
</evidence>
<dbReference type="GO" id="GO:0006887">
    <property type="term" value="P:exocytosis"/>
    <property type="evidence" value="ECO:0007669"/>
    <property type="project" value="TreeGrafter"/>
</dbReference>
<dbReference type="Pfam" id="PF00646">
    <property type="entry name" value="F-box"/>
    <property type="match status" value="1"/>
</dbReference>
<dbReference type="InterPro" id="IPR048627">
    <property type="entry name" value="Sec10_HB"/>
</dbReference>
<evidence type="ECO:0000313" key="4">
    <source>
        <dbReference type="Proteomes" id="UP000567179"/>
    </source>
</evidence>
<dbReference type="SUPFAM" id="SSF81383">
    <property type="entry name" value="F-box domain"/>
    <property type="match status" value="1"/>
</dbReference>
<dbReference type="InterPro" id="IPR001810">
    <property type="entry name" value="F-box_dom"/>
</dbReference>
<keyword evidence="4" id="KW-1185">Reference proteome</keyword>
<evidence type="ECO:0000313" key="3">
    <source>
        <dbReference type="EMBL" id="KAF5325552.1"/>
    </source>
</evidence>
<dbReference type="Proteomes" id="UP000567179">
    <property type="component" value="Unassembled WGS sequence"/>
</dbReference>
<dbReference type="GO" id="GO:0000145">
    <property type="term" value="C:exocyst"/>
    <property type="evidence" value="ECO:0007669"/>
    <property type="project" value="TreeGrafter"/>
</dbReference>
<gene>
    <name evidence="3" type="ORF">D9619_009688</name>
</gene>
<name>A0A8H5BNS7_9AGAR</name>